<keyword evidence="7" id="KW-1185">Reference proteome</keyword>
<dbReference type="InterPro" id="IPR009057">
    <property type="entry name" value="Homeodomain-like_sf"/>
</dbReference>
<evidence type="ECO:0000256" key="2">
    <source>
        <dbReference type="ARBA" id="ARBA00023125"/>
    </source>
</evidence>
<sequence>MNMNKKMTYEVILETSYRLFAEHGFEKTSMSMIAKELGISKPALYYHFASKEALIDVLFEEICRGIDFSRFFDKRQYTKGNFEQRFIEDGLNMIGHQDQNYLQIMNQYHALGYREPKYMRMLIEILEGYTKGFAELLQHGVDLGVLPEQDVMVRAEMLTMIMDGMDNFMSYGFECRYEDIWKVTVLSLIKGDRVP</sequence>
<dbReference type="SUPFAM" id="SSF48498">
    <property type="entry name" value="Tetracyclin repressor-like, C-terminal domain"/>
    <property type="match status" value="1"/>
</dbReference>
<feature type="domain" description="HTH tetR-type" evidence="5">
    <location>
        <begin position="6"/>
        <end position="66"/>
    </location>
</feature>
<dbReference type="PRINTS" id="PR00455">
    <property type="entry name" value="HTHTETR"/>
</dbReference>
<dbReference type="InterPro" id="IPR036271">
    <property type="entry name" value="Tet_transcr_reg_TetR-rel_C_sf"/>
</dbReference>
<dbReference type="Proteomes" id="UP000682811">
    <property type="component" value="Unassembled WGS sequence"/>
</dbReference>
<dbReference type="SUPFAM" id="SSF46689">
    <property type="entry name" value="Homeodomain-like"/>
    <property type="match status" value="1"/>
</dbReference>
<evidence type="ECO:0000256" key="3">
    <source>
        <dbReference type="ARBA" id="ARBA00023163"/>
    </source>
</evidence>
<dbReference type="PANTHER" id="PTHR30055:SF226">
    <property type="entry name" value="HTH-TYPE TRANSCRIPTIONAL REGULATOR PKSA"/>
    <property type="match status" value="1"/>
</dbReference>
<gene>
    <name evidence="6" type="ORF">J34TS1_50430</name>
</gene>
<evidence type="ECO:0000256" key="4">
    <source>
        <dbReference type="PROSITE-ProRule" id="PRU00335"/>
    </source>
</evidence>
<proteinExistence type="predicted"/>
<dbReference type="AlphaFoldDB" id="A0A920CVC3"/>
<evidence type="ECO:0000313" key="6">
    <source>
        <dbReference type="EMBL" id="GIO50278.1"/>
    </source>
</evidence>
<name>A0A920CVC3_9BACL</name>
<dbReference type="PANTHER" id="PTHR30055">
    <property type="entry name" value="HTH-TYPE TRANSCRIPTIONAL REGULATOR RUTR"/>
    <property type="match status" value="1"/>
</dbReference>
<dbReference type="EMBL" id="BORT01000030">
    <property type="protein sequence ID" value="GIO50278.1"/>
    <property type="molecule type" value="Genomic_DNA"/>
</dbReference>
<keyword evidence="3" id="KW-0804">Transcription</keyword>
<dbReference type="GO" id="GO:0003700">
    <property type="term" value="F:DNA-binding transcription factor activity"/>
    <property type="evidence" value="ECO:0007669"/>
    <property type="project" value="TreeGrafter"/>
</dbReference>
<feature type="DNA-binding region" description="H-T-H motif" evidence="4">
    <location>
        <begin position="29"/>
        <end position="48"/>
    </location>
</feature>
<dbReference type="InterPro" id="IPR023772">
    <property type="entry name" value="DNA-bd_HTH_TetR-type_CS"/>
</dbReference>
<organism evidence="6 7">
    <name type="scientific">Paenibacillus azoreducens</name>
    <dbReference type="NCBI Taxonomy" id="116718"/>
    <lineage>
        <taxon>Bacteria</taxon>
        <taxon>Bacillati</taxon>
        <taxon>Bacillota</taxon>
        <taxon>Bacilli</taxon>
        <taxon>Bacillales</taxon>
        <taxon>Paenibacillaceae</taxon>
        <taxon>Paenibacillus</taxon>
    </lineage>
</organism>
<dbReference type="PROSITE" id="PS01081">
    <property type="entry name" value="HTH_TETR_1"/>
    <property type="match status" value="1"/>
</dbReference>
<evidence type="ECO:0000259" key="5">
    <source>
        <dbReference type="PROSITE" id="PS50977"/>
    </source>
</evidence>
<keyword evidence="2 4" id="KW-0238">DNA-binding</keyword>
<evidence type="ECO:0000313" key="7">
    <source>
        <dbReference type="Proteomes" id="UP000682811"/>
    </source>
</evidence>
<reference evidence="6 7" key="1">
    <citation type="submission" date="2021-03" db="EMBL/GenBank/DDBJ databases">
        <title>Antimicrobial resistance genes in bacteria isolated from Japanese honey, and their potential for conferring macrolide and lincosamide resistance in the American foulbrood pathogen Paenibacillus larvae.</title>
        <authorList>
            <person name="Okamoto M."/>
            <person name="Kumagai M."/>
            <person name="Kanamori H."/>
            <person name="Takamatsu D."/>
        </authorList>
    </citation>
    <scope>NUCLEOTIDE SEQUENCE [LARGE SCALE GENOMIC DNA]</scope>
    <source>
        <strain evidence="6 7">J34TS1</strain>
    </source>
</reference>
<dbReference type="InterPro" id="IPR050109">
    <property type="entry name" value="HTH-type_TetR-like_transc_reg"/>
</dbReference>
<dbReference type="InterPro" id="IPR001647">
    <property type="entry name" value="HTH_TetR"/>
</dbReference>
<protein>
    <submittedName>
        <fullName evidence="6">TetR family transcriptional regulator</fullName>
    </submittedName>
</protein>
<dbReference type="GO" id="GO:0000976">
    <property type="term" value="F:transcription cis-regulatory region binding"/>
    <property type="evidence" value="ECO:0007669"/>
    <property type="project" value="TreeGrafter"/>
</dbReference>
<dbReference type="RefSeq" id="WP_237100138.1">
    <property type="nucleotide sequence ID" value="NZ_AP025343.1"/>
</dbReference>
<dbReference type="Pfam" id="PF00440">
    <property type="entry name" value="TetR_N"/>
    <property type="match status" value="1"/>
</dbReference>
<dbReference type="PROSITE" id="PS50977">
    <property type="entry name" value="HTH_TETR_2"/>
    <property type="match status" value="1"/>
</dbReference>
<dbReference type="FunFam" id="1.10.10.60:FF:000141">
    <property type="entry name" value="TetR family transcriptional regulator"/>
    <property type="match status" value="1"/>
</dbReference>
<comment type="caution">
    <text evidence="6">The sequence shown here is derived from an EMBL/GenBank/DDBJ whole genome shotgun (WGS) entry which is preliminary data.</text>
</comment>
<evidence type="ECO:0000256" key="1">
    <source>
        <dbReference type="ARBA" id="ARBA00023015"/>
    </source>
</evidence>
<dbReference type="GO" id="GO:0045892">
    <property type="term" value="P:negative regulation of DNA-templated transcription"/>
    <property type="evidence" value="ECO:0007669"/>
    <property type="project" value="UniProtKB-ARBA"/>
</dbReference>
<keyword evidence="1" id="KW-0805">Transcription regulation</keyword>
<dbReference type="Gene3D" id="1.10.357.10">
    <property type="entry name" value="Tetracycline Repressor, domain 2"/>
    <property type="match status" value="1"/>
</dbReference>
<accession>A0A920CVC3</accession>